<organism evidence="13 14">
    <name type="scientific">Phialemonium thermophilum</name>
    <dbReference type="NCBI Taxonomy" id="223376"/>
    <lineage>
        <taxon>Eukaryota</taxon>
        <taxon>Fungi</taxon>
        <taxon>Dikarya</taxon>
        <taxon>Ascomycota</taxon>
        <taxon>Pezizomycotina</taxon>
        <taxon>Sordariomycetes</taxon>
        <taxon>Sordariomycetidae</taxon>
        <taxon>Cephalothecales</taxon>
        <taxon>Cephalothecaceae</taxon>
        <taxon>Phialemonium</taxon>
    </lineage>
</organism>
<gene>
    <name evidence="13" type="ORF">VTK73DRAFT_5388</name>
</gene>
<dbReference type="PANTHER" id="PTHR28012:SF1">
    <property type="entry name" value="NUCLEAR FUSION PROTEIN KAR5"/>
    <property type="match status" value="1"/>
</dbReference>
<keyword evidence="6" id="KW-0812">Transmembrane</keyword>
<evidence type="ECO:0000256" key="10">
    <source>
        <dbReference type="ARBA" id="ARBA00023136"/>
    </source>
</evidence>
<evidence type="ECO:0000256" key="9">
    <source>
        <dbReference type="ARBA" id="ARBA00022989"/>
    </source>
</evidence>
<protein>
    <recommendedName>
        <fullName evidence="15">Nuclear fusion protein KAR5</fullName>
    </recommendedName>
</protein>
<evidence type="ECO:0000256" key="7">
    <source>
        <dbReference type="ARBA" id="ARBA00022729"/>
    </source>
</evidence>
<evidence type="ECO:0000256" key="1">
    <source>
        <dbReference type="ARBA" id="ARBA00003389"/>
    </source>
</evidence>
<keyword evidence="11" id="KW-0325">Glycoprotein</keyword>
<evidence type="ECO:0000256" key="2">
    <source>
        <dbReference type="ARBA" id="ARBA00004126"/>
    </source>
</evidence>
<keyword evidence="12" id="KW-0539">Nucleus</keyword>
<keyword evidence="5" id="KW-0415">Karyogamy</keyword>
<dbReference type="PANTHER" id="PTHR28012">
    <property type="entry name" value="NUCLEAR FUSION PROTEIN KAR5"/>
    <property type="match status" value="1"/>
</dbReference>
<evidence type="ECO:0000256" key="6">
    <source>
        <dbReference type="ARBA" id="ARBA00022692"/>
    </source>
</evidence>
<evidence type="ECO:0000256" key="5">
    <source>
        <dbReference type="ARBA" id="ARBA00022459"/>
    </source>
</evidence>
<evidence type="ECO:0008006" key="15">
    <source>
        <dbReference type="Google" id="ProtNLM"/>
    </source>
</evidence>
<evidence type="ECO:0000313" key="13">
    <source>
        <dbReference type="EMBL" id="KAL1880583.1"/>
    </source>
</evidence>
<evidence type="ECO:0000256" key="12">
    <source>
        <dbReference type="ARBA" id="ARBA00023242"/>
    </source>
</evidence>
<evidence type="ECO:0000256" key="4">
    <source>
        <dbReference type="ARBA" id="ARBA00010473"/>
    </source>
</evidence>
<dbReference type="InterPro" id="IPR007292">
    <property type="entry name" value="Nuclear_fusion_Kar5"/>
</dbReference>
<sequence>MVAILACDASSNFPVRRKRSYSERAPTMAPSLYFALGLLLSFIQPSTTLSWGSSERIRPLDNLSQILQASHRVSDVYAIALTELQELESEPLCHRVAARLLVNNCQLLDGKDEATVLTDSGSQLRDFIDSYAASLAICDLERGRFAIPAECCEFRDTALSRVSISSEATLHVTSEDIDRCLSALGTSDAAWNTWVSYRHKALRFCEAARIDNERAQSVLLYQRLTKILAKLANGVETDLRNRMSGLDTQVRQATENVERMGPHIDRLRQNLADIEDFLSGDLKQRLQSSSDAVKGGMDQAIDLEQLLTALVKSALESSSKMAAYHEQHERSLMSTSKRVDNEVGVLVGVITTAIASSTTLQNQIDVSRQQAAQLSTTQQFIEEGLKRLSTISDQLSSRYDRHLHLLNEAQNMTESVLDALEEAVAAATGLNQVFLGLPQFGRWWPHVAFPITTLVLGSYAIAPSVLRNLTLIAFGEFLGVFYSSREEILTLLSGVSLFRVTNSTLDAL</sequence>
<accession>A0ABR3XX44</accession>
<evidence type="ECO:0000256" key="11">
    <source>
        <dbReference type="ARBA" id="ARBA00023180"/>
    </source>
</evidence>
<evidence type="ECO:0000256" key="3">
    <source>
        <dbReference type="ARBA" id="ARBA00004586"/>
    </source>
</evidence>
<keyword evidence="7" id="KW-0732">Signal</keyword>
<comment type="function">
    <text evidence="1">Required for nuclear membrane fusion during karyogamy.</text>
</comment>
<keyword evidence="9" id="KW-1133">Transmembrane helix</keyword>
<comment type="caution">
    <text evidence="13">The sequence shown here is derived from an EMBL/GenBank/DDBJ whole genome shotgun (WGS) entry which is preliminary data.</text>
</comment>
<comment type="similarity">
    <text evidence="4">Belongs to the KAR5 family.</text>
</comment>
<evidence type="ECO:0000313" key="14">
    <source>
        <dbReference type="Proteomes" id="UP001586593"/>
    </source>
</evidence>
<proteinExistence type="inferred from homology"/>
<dbReference type="Proteomes" id="UP001586593">
    <property type="component" value="Unassembled WGS sequence"/>
</dbReference>
<keyword evidence="14" id="KW-1185">Reference proteome</keyword>
<evidence type="ECO:0000256" key="8">
    <source>
        <dbReference type="ARBA" id="ARBA00022824"/>
    </source>
</evidence>
<dbReference type="EMBL" id="JAZHXJ010000030">
    <property type="protein sequence ID" value="KAL1880583.1"/>
    <property type="molecule type" value="Genomic_DNA"/>
</dbReference>
<reference evidence="13 14" key="1">
    <citation type="journal article" date="2024" name="Commun. Biol.">
        <title>Comparative genomic analysis of thermophilic fungi reveals convergent evolutionary adaptations and gene losses.</title>
        <authorList>
            <person name="Steindorff A.S."/>
            <person name="Aguilar-Pontes M.V."/>
            <person name="Robinson A.J."/>
            <person name="Andreopoulos B."/>
            <person name="LaButti K."/>
            <person name="Kuo A."/>
            <person name="Mondo S."/>
            <person name="Riley R."/>
            <person name="Otillar R."/>
            <person name="Haridas S."/>
            <person name="Lipzen A."/>
            <person name="Grimwood J."/>
            <person name="Schmutz J."/>
            <person name="Clum A."/>
            <person name="Reid I.D."/>
            <person name="Moisan M.C."/>
            <person name="Butler G."/>
            <person name="Nguyen T.T.M."/>
            <person name="Dewar K."/>
            <person name="Conant G."/>
            <person name="Drula E."/>
            <person name="Henrissat B."/>
            <person name="Hansel C."/>
            <person name="Singer S."/>
            <person name="Hutchinson M.I."/>
            <person name="de Vries R.P."/>
            <person name="Natvig D.O."/>
            <person name="Powell A.J."/>
            <person name="Tsang A."/>
            <person name="Grigoriev I.V."/>
        </authorList>
    </citation>
    <scope>NUCLEOTIDE SEQUENCE [LARGE SCALE GENOMIC DNA]</scope>
    <source>
        <strain evidence="13 14">ATCC 24622</strain>
    </source>
</reference>
<comment type="subcellular location">
    <subcellularLocation>
        <location evidence="3">Endoplasmic reticulum membrane</location>
    </subcellularLocation>
    <subcellularLocation>
        <location evidence="2">Nucleus membrane</location>
    </subcellularLocation>
</comment>
<keyword evidence="8" id="KW-0256">Endoplasmic reticulum</keyword>
<keyword evidence="10" id="KW-0472">Membrane</keyword>
<name>A0ABR3XX44_9PEZI</name>